<reference evidence="2 3" key="1">
    <citation type="submission" date="2024-03" db="EMBL/GenBank/DDBJ databases">
        <title>The Acrasis kona genome and developmental transcriptomes reveal deep origins of eukaryotic multicellular pathways.</title>
        <authorList>
            <person name="Sheikh S."/>
            <person name="Fu C.-J."/>
            <person name="Brown M.W."/>
            <person name="Baldauf S.L."/>
        </authorList>
    </citation>
    <scope>NUCLEOTIDE SEQUENCE [LARGE SCALE GENOMIC DNA]</scope>
    <source>
        <strain evidence="2 3">ATCC MYA-3509</strain>
    </source>
</reference>
<dbReference type="GO" id="GO:0005525">
    <property type="term" value="F:GTP binding"/>
    <property type="evidence" value="ECO:0007669"/>
    <property type="project" value="TreeGrafter"/>
</dbReference>
<dbReference type="GO" id="GO:0070300">
    <property type="term" value="F:phosphatidic acid binding"/>
    <property type="evidence" value="ECO:0007669"/>
    <property type="project" value="TreeGrafter"/>
</dbReference>
<organism evidence="2 3">
    <name type="scientific">Acrasis kona</name>
    <dbReference type="NCBI Taxonomy" id="1008807"/>
    <lineage>
        <taxon>Eukaryota</taxon>
        <taxon>Discoba</taxon>
        <taxon>Heterolobosea</taxon>
        <taxon>Tetramitia</taxon>
        <taxon>Eutetramitia</taxon>
        <taxon>Acrasidae</taxon>
        <taxon>Acrasis</taxon>
    </lineage>
</organism>
<dbReference type="AlphaFoldDB" id="A0AAW2Z6B4"/>
<dbReference type="Proteomes" id="UP001431209">
    <property type="component" value="Unassembled WGS sequence"/>
</dbReference>
<keyword evidence="3" id="KW-1185">Reference proteome</keyword>
<proteinExistence type="predicted"/>
<dbReference type="Gene3D" id="2.40.320.10">
    <property type="entry name" value="Hypothetical Protein Pfu-838710-001"/>
    <property type="match status" value="1"/>
</dbReference>
<accession>A0AAW2Z6B4</accession>
<evidence type="ECO:0000313" key="3">
    <source>
        <dbReference type="Proteomes" id="UP001431209"/>
    </source>
</evidence>
<dbReference type="EMBL" id="JAOPGA020001068">
    <property type="protein sequence ID" value="KAL0484783.1"/>
    <property type="molecule type" value="Genomic_DNA"/>
</dbReference>
<dbReference type="GO" id="GO:0035091">
    <property type="term" value="F:phosphatidylinositol binding"/>
    <property type="evidence" value="ECO:0007669"/>
    <property type="project" value="TreeGrafter"/>
</dbReference>
<comment type="caution">
    <text evidence="2">The sequence shown here is derived from an EMBL/GenBank/DDBJ whole genome shotgun (WGS) entry which is preliminary data.</text>
</comment>
<dbReference type="Pfam" id="PF13521">
    <property type="entry name" value="AAA_28"/>
    <property type="match status" value="1"/>
</dbReference>
<dbReference type="SUPFAM" id="SSF52540">
    <property type="entry name" value="P-loop containing nucleoside triphosphate hydrolases"/>
    <property type="match status" value="1"/>
</dbReference>
<dbReference type="InterPro" id="IPR027417">
    <property type="entry name" value="P-loop_NTPase"/>
</dbReference>
<evidence type="ECO:0000259" key="1">
    <source>
        <dbReference type="Pfam" id="PF13521"/>
    </source>
</evidence>
<name>A0AAW2Z6B4_9EUKA</name>
<sequence length="464" mass="52719">MSGRIFNNTRTASKLFFNSHKSTFVKASKALFTLSVATPIIYQLYKSTKQNVEIHAEENHVNDQSVSTRLQKAGQAFNTEQETPIIRIVITGGPCAGKSSAMIKLSERLKSLGFEVFIVTEVATLLVTSGVRLNTPDATWEQMIQNESVLLRTKMALEDGLVDIAKASKKPTIILCDRGVMDSRAFLDDNSWHALLDMNTWTTTKLRDSRYDCVIHMVTAALGAEKHYTLTNNEARKESPEEAAEQDKRLRGAYVGHPNLYIVDNRSTVFEHKIQRVLDLVLHQVGQPRPINYRRKFLVKDADIHLEGNIPFQECEIEQVFLNSKSKNERTRIVKRGQLGVYNYTIYNTTISKDGNEEASVSRPISAKTYMSLMQQSDPDRVVTNKKLRSFVWENHYYELHMYQTPGHGQGVQVLSVEVEPSIFKEKGVDAMIPEFLKSTLDKDVTHSVYSSYDFAKRNKKNDV</sequence>
<dbReference type="PANTHER" id="PTHR34932">
    <property type="entry name" value="TRPL TRANSLOCATION DEFECT PROTEIN 14"/>
    <property type="match status" value="1"/>
</dbReference>
<gene>
    <name evidence="2" type="ORF">AKO1_003693</name>
</gene>
<dbReference type="InterPro" id="IPR038727">
    <property type="entry name" value="NadR/Ttd14_AAA_dom"/>
</dbReference>
<protein>
    <recommendedName>
        <fullName evidence="1">NadR/Ttd14 AAA domain-containing protein</fullName>
    </recommendedName>
</protein>
<dbReference type="InterPro" id="IPR053227">
    <property type="entry name" value="TRPL-trafficking_regulator"/>
</dbReference>
<feature type="domain" description="NadR/Ttd14 AAA" evidence="1">
    <location>
        <begin position="87"/>
        <end position="269"/>
    </location>
</feature>
<evidence type="ECO:0000313" key="2">
    <source>
        <dbReference type="EMBL" id="KAL0484783.1"/>
    </source>
</evidence>
<dbReference type="PANTHER" id="PTHR34932:SF1">
    <property type="entry name" value="TRPL TRANSLOCATION DEFECT PROTEIN 14"/>
    <property type="match status" value="1"/>
</dbReference>
<dbReference type="Gene3D" id="3.40.50.300">
    <property type="entry name" value="P-loop containing nucleotide triphosphate hydrolases"/>
    <property type="match status" value="1"/>
</dbReference>